<feature type="transmembrane region" description="Helical" evidence="7">
    <location>
        <begin position="307"/>
        <end position="327"/>
    </location>
</feature>
<evidence type="ECO:0000313" key="9">
    <source>
        <dbReference type="Proteomes" id="UP001500469"/>
    </source>
</evidence>
<comment type="similarity">
    <text evidence="2">Belongs to the cytochrome ubiquinol oxidase subunit 2 family.</text>
</comment>
<dbReference type="PANTHER" id="PTHR43141">
    <property type="entry name" value="CYTOCHROME BD2 SUBUNIT II"/>
    <property type="match status" value="1"/>
</dbReference>
<feature type="transmembrane region" description="Helical" evidence="7">
    <location>
        <begin position="115"/>
        <end position="138"/>
    </location>
</feature>
<feature type="transmembrane region" description="Helical" evidence="7">
    <location>
        <begin position="158"/>
        <end position="182"/>
    </location>
</feature>
<comment type="subcellular location">
    <subcellularLocation>
        <location evidence="1">Cell membrane</location>
        <topology evidence="1">Multi-pass membrane protein</topology>
    </subcellularLocation>
</comment>
<dbReference type="PANTHER" id="PTHR43141:SF4">
    <property type="entry name" value="CYTOCHROME BD2 SUBUNIT II"/>
    <property type="match status" value="1"/>
</dbReference>
<evidence type="ECO:0000256" key="6">
    <source>
        <dbReference type="ARBA" id="ARBA00023136"/>
    </source>
</evidence>
<keyword evidence="4 7" id="KW-0812">Transmembrane</keyword>
<feature type="transmembrane region" description="Helical" evidence="7">
    <location>
        <begin position="202"/>
        <end position="220"/>
    </location>
</feature>
<feature type="transmembrane region" description="Helical" evidence="7">
    <location>
        <begin position="232"/>
        <end position="250"/>
    </location>
</feature>
<evidence type="ECO:0000256" key="3">
    <source>
        <dbReference type="ARBA" id="ARBA00022475"/>
    </source>
</evidence>
<dbReference type="RefSeq" id="WP_343855117.1">
    <property type="nucleotide sequence ID" value="NZ_BAAAFI010000049.1"/>
</dbReference>
<gene>
    <name evidence="8" type="ORF">GCM10009119_42610</name>
</gene>
<evidence type="ECO:0000256" key="7">
    <source>
        <dbReference type="SAM" id="Phobius"/>
    </source>
</evidence>
<comment type="caution">
    <text evidence="8">The sequence shown here is derived from an EMBL/GenBank/DDBJ whole genome shotgun (WGS) entry which is preliminary data.</text>
</comment>
<protein>
    <submittedName>
        <fullName evidence="8">Cytochrome d ubiquinol oxidase subunit II</fullName>
    </submittedName>
</protein>
<feature type="transmembrane region" description="Helical" evidence="7">
    <location>
        <begin position="84"/>
        <end position="103"/>
    </location>
</feature>
<proteinExistence type="inferred from homology"/>
<keyword evidence="5 7" id="KW-1133">Transmembrane helix</keyword>
<reference evidence="9" key="1">
    <citation type="journal article" date="2019" name="Int. J. Syst. Evol. Microbiol.">
        <title>The Global Catalogue of Microorganisms (GCM) 10K type strain sequencing project: providing services to taxonomists for standard genome sequencing and annotation.</title>
        <authorList>
            <consortium name="The Broad Institute Genomics Platform"/>
            <consortium name="The Broad Institute Genome Sequencing Center for Infectious Disease"/>
            <person name="Wu L."/>
            <person name="Ma J."/>
        </authorList>
    </citation>
    <scope>NUCLEOTIDE SEQUENCE [LARGE SCALE GENOMIC DNA]</scope>
    <source>
        <strain evidence="9">JCM 16112</strain>
    </source>
</reference>
<dbReference type="Proteomes" id="UP001500469">
    <property type="component" value="Unassembled WGS sequence"/>
</dbReference>
<dbReference type="EMBL" id="BAAAFI010000049">
    <property type="protein sequence ID" value="GAA0881291.1"/>
    <property type="molecule type" value="Genomic_DNA"/>
</dbReference>
<accession>A0ABP3YI67</accession>
<organism evidence="8 9">
    <name type="scientific">Algoriphagus jejuensis</name>
    <dbReference type="NCBI Taxonomy" id="419934"/>
    <lineage>
        <taxon>Bacteria</taxon>
        <taxon>Pseudomonadati</taxon>
        <taxon>Bacteroidota</taxon>
        <taxon>Cytophagia</taxon>
        <taxon>Cytophagales</taxon>
        <taxon>Cyclobacteriaceae</taxon>
        <taxon>Algoriphagus</taxon>
    </lineage>
</organism>
<keyword evidence="9" id="KW-1185">Reference proteome</keyword>
<evidence type="ECO:0000256" key="1">
    <source>
        <dbReference type="ARBA" id="ARBA00004651"/>
    </source>
</evidence>
<feature type="transmembrane region" description="Helical" evidence="7">
    <location>
        <begin position="58"/>
        <end position="78"/>
    </location>
</feature>
<feature type="transmembrane region" description="Helical" evidence="7">
    <location>
        <begin position="6"/>
        <end position="32"/>
    </location>
</feature>
<dbReference type="Pfam" id="PF02322">
    <property type="entry name" value="Cyt_bd_oxida_II"/>
    <property type="match status" value="1"/>
</dbReference>
<evidence type="ECO:0000256" key="4">
    <source>
        <dbReference type="ARBA" id="ARBA00022692"/>
    </source>
</evidence>
<keyword evidence="3" id="KW-1003">Cell membrane</keyword>
<feature type="transmembrane region" description="Helical" evidence="7">
    <location>
        <begin position="262"/>
        <end position="280"/>
    </location>
</feature>
<evidence type="ECO:0000256" key="5">
    <source>
        <dbReference type="ARBA" id="ARBA00022989"/>
    </source>
</evidence>
<sequence length="341" mass="37469">MLYVVIIFLGLSILLYVLLGGADFGAGIVEITTPSRMQDRIRTTTYQTIGPIWEANHMWLIITIVILFVGFPSVYALLSTHLHIPLLLMLFGIIGRGTAFVFRHYDAVQDDMQRVYNLIFTVSSFVTPFFLGLIFGALVGGEIDRDAVGFLDAFVWPWLNGFAVSVGMFTVTICGFLAAVFLVGESENEREKAFLVRRSRMFILATVLAGGLVFLAAELQKVPLVGLLIGEWITLGILLLATVAMIMLWIQLPTAGRLPCRTLAGFVVTAILAAFGYHYFPDLVITSAGENLTLFNAAAIGKPIETLAWALLIGSIFILPSLGYLIYSFQKDKSLNAKTRA</sequence>
<dbReference type="InterPro" id="IPR003317">
    <property type="entry name" value="Cyt-d_oxidase_su2"/>
</dbReference>
<evidence type="ECO:0000313" key="8">
    <source>
        <dbReference type="EMBL" id="GAA0881291.1"/>
    </source>
</evidence>
<keyword evidence="6 7" id="KW-0472">Membrane</keyword>
<name>A0ABP3YI67_9BACT</name>
<evidence type="ECO:0000256" key="2">
    <source>
        <dbReference type="ARBA" id="ARBA00007543"/>
    </source>
</evidence>